<keyword evidence="4" id="KW-0418">Kinase</keyword>
<dbReference type="Gene3D" id="3.30.565.10">
    <property type="entry name" value="Histidine kinase-like ATPase, C-terminal domain"/>
    <property type="match status" value="1"/>
</dbReference>
<protein>
    <submittedName>
        <fullName evidence="4">Histidine kinase</fullName>
    </submittedName>
</protein>
<evidence type="ECO:0000256" key="2">
    <source>
        <dbReference type="SAM" id="Phobius"/>
    </source>
</evidence>
<dbReference type="SMART" id="SM00387">
    <property type="entry name" value="HATPase_c"/>
    <property type="match status" value="1"/>
</dbReference>
<name>A0A3N4M867_9BACT</name>
<proteinExistence type="predicted"/>
<keyword evidence="4" id="KW-0808">Transferase</keyword>
<gene>
    <name evidence="4" type="ORF">EG028_20590</name>
</gene>
<dbReference type="Proteomes" id="UP000279089">
    <property type="component" value="Unassembled WGS sequence"/>
</dbReference>
<dbReference type="AlphaFoldDB" id="A0A3N4M867"/>
<dbReference type="GO" id="GO:0016020">
    <property type="term" value="C:membrane"/>
    <property type="evidence" value="ECO:0007669"/>
    <property type="project" value="InterPro"/>
</dbReference>
<keyword evidence="2" id="KW-0472">Membrane</keyword>
<dbReference type="PANTHER" id="PTHR43547:SF2">
    <property type="entry name" value="HYBRID SIGNAL TRANSDUCTION HISTIDINE KINASE C"/>
    <property type="match status" value="1"/>
</dbReference>
<keyword evidence="2" id="KW-0812">Transmembrane</keyword>
<feature type="domain" description="Histidine kinase" evidence="3">
    <location>
        <begin position="811"/>
        <end position="1008"/>
    </location>
</feature>
<comment type="caution">
    <text evidence="4">The sequence shown here is derived from an EMBL/GenBank/DDBJ whole genome shotgun (WGS) entry which is preliminary data.</text>
</comment>
<dbReference type="CDD" id="cd16917">
    <property type="entry name" value="HATPase_UhpB-NarQ-NarX-like"/>
    <property type="match status" value="1"/>
</dbReference>
<dbReference type="GO" id="GO:0000155">
    <property type="term" value="F:phosphorelay sensor kinase activity"/>
    <property type="evidence" value="ECO:0007669"/>
    <property type="project" value="InterPro"/>
</dbReference>
<dbReference type="InterPro" id="IPR011110">
    <property type="entry name" value="Reg_prop"/>
</dbReference>
<dbReference type="Gene3D" id="1.20.5.1930">
    <property type="match status" value="1"/>
</dbReference>
<dbReference type="PROSITE" id="PS50109">
    <property type="entry name" value="HIS_KIN"/>
    <property type="match status" value="1"/>
</dbReference>
<dbReference type="InterPro" id="IPR013783">
    <property type="entry name" value="Ig-like_fold"/>
</dbReference>
<dbReference type="SUPFAM" id="SSF63829">
    <property type="entry name" value="Calcium-dependent phosphotriesterase"/>
    <property type="match status" value="2"/>
</dbReference>
<dbReference type="InterPro" id="IPR003594">
    <property type="entry name" value="HATPase_dom"/>
</dbReference>
<keyword evidence="2" id="KW-1133">Transmembrane helix</keyword>
<feature type="transmembrane region" description="Helical" evidence="2">
    <location>
        <begin position="773"/>
        <end position="791"/>
    </location>
</feature>
<dbReference type="InterPro" id="IPR011123">
    <property type="entry name" value="Y_Y_Y"/>
</dbReference>
<dbReference type="Pfam" id="PF07494">
    <property type="entry name" value="Reg_prop"/>
    <property type="match status" value="5"/>
</dbReference>
<dbReference type="Pfam" id="PF02518">
    <property type="entry name" value="HATPase_c"/>
    <property type="match status" value="1"/>
</dbReference>
<dbReference type="Gene3D" id="2.60.40.10">
    <property type="entry name" value="Immunoglobulins"/>
    <property type="match status" value="1"/>
</dbReference>
<dbReference type="PANTHER" id="PTHR43547">
    <property type="entry name" value="TWO-COMPONENT HISTIDINE KINASE"/>
    <property type="match status" value="1"/>
</dbReference>
<dbReference type="Pfam" id="PF07495">
    <property type="entry name" value="Y_Y_Y"/>
    <property type="match status" value="1"/>
</dbReference>
<dbReference type="InterPro" id="IPR015943">
    <property type="entry name" value="WD40/YVTN_repeat-like_dom_sf"/>
</dbReference>
<accession>A0A3N4M867</accession>
<keyword evidence="5" id="KW-1185">Reference proteome</keyword>
<dbReference type="SUPFAM" id="SSF55874">
    <property type="entry name" value="ATPase domain of HSP90 chaperone/DNA topoisomerase II/histidine kinase"/>
    <property type="match status" value="1"/>
</dbReference>
<reference evidence="5" key="1">
    <citation type="submission" date="2018-11" db="EMBL/GenBank/DDBJ databases">
        <title>Chitinophaga lutea sp.nov., isolate from arsenic contaminated soil.</title>
        <authorList>
            <person name="Zong Y."/>
        </authorList>
    </citation>
    <scope>NUCLEOTIDE SEQUENCE [LARGE SCALE GENOMIC DNA]</scope>
    <source>
        <strain evidence="5">YLT18</strain>
    </source>
</reference>
<dbReference type="InterPro" id="IPR011712">
    <property type="entry name" value="Sig_transdc_His_kin_sub3_dim/P"/>
</dbReference>
<dbReference type="OrthoDB" id="9778366at2"/>
<evidence type="ECO:0000313" key="5">
    <source>
        <dbReference type="Proteomes" id="UP000279089"/>
    </source>
</evidence>
<sequence length="1008" mass="114930">MLCAQQPNLYFEKLTTQNGLSHNKVNCFVQDRRGFMWIGTEDGLNRYDGHSFVVFRHEPGNPSSVSGNIITSLLEDEAEVLWIATADGGLTRYDYRLPPERQFKQYRHSRNDSASIPVNTVNTLLHDAQGYVWLGTGGKGVWRFNKTTEKFEQPVTKGTQGILDLCMDRNGIIWVGRQGGGLLKINSRNLSFEADARYADLYARLPHTTVTALYADGRDNMWYGSWDKVLYRYNARTNHEEVFREGAAGGFVNDEIISFAEDRNGWLWIGGRQKGLQLYNEKQNRFYHYRYNASLEGTVADDRINSIYTDKQGTVWLATNKGISISPVQAQFEQVFLPPGPADKKSLTVYDFFREHNQELWIGTDNGIYTWQDSTASFRHIPLQYQGRPLSVTKFFRDTDGAFYLGTDYSLFRFDTQHRRLSLLPNTGKDSVMNRIIESRVVSIARDTIDQHPVLLVLPYGHFLAYYDLVEQRWVSRVDTAKKILQRFNLKDNLLRKIFKARNGNIWLATAKSGLGSWEKQPSPRVRYLDGDPSEPGSIHNNHVYDITEDAKGNLWVSTYGGGLHYFDVRTEKFKHIAGSNNLLEGIQADEAGNIWMIGSGDLYKYDPVKDAWFSFRLPDLKKTGGITGNIYKDPAGKMYVTGAGYFIAFDPAAVRDMHRTPDIFFTDLKVFNTSFSHLLRQDKITLQHDQNYFRIEFAAPDFSPAGNVRYSYRLEGWDKNWVDNGSQNFAQFSNLAGGEYIFQVKATGGPGAREGKTAYVRIIIIPPFWRQWWFYAAVAILLSGAVYGIYRYRVNELLKRQAIRNKIAQDLHDNVGSTLSSIAVFSEVAQIHHQRKNEDELSAAITRISDTAGEMISEMNDIVWAINPGNDSMSTILQRMESFARPLLAARNIRFHLEAGQDVMQLNLEMTRRKNLYLIFKESVNNALKYADCVNLWVSIRLHQHELEMTVRDDGKGFDQATARTSPSLSGNGLRNMEMRAAEMKGTLITRSQPGEGTVIQLKFPVS</sequence>
<dbReference type="EMBL" id="RMBX01000011">
    <property type="protein sequence ID" value="RPD39548.1"/>
    <property type="molecule type" value="Genomic_DNA"/>
</dbReference>
<evidence type="ECO:0000259" key="3">
    <source>
        <dbReference type="PROSITE" id="PS50109"/>
    </source>
</evidence>
<evidence type="ECO:0000313" key="4">
    <source>
        <dbReference type="EMBL" id="RPD39548.1"/>
    </source>
</evidence>
<dbReference type="Pfam" id="PF07730">
    <property type="entry name" value="HisKA_3"/>
    <property type="match status" value="1"/>
</dbReference>
<keyword evidence="1" id="KW-0597">Phosphoprotein</keyword>
<organism evidence="4 5">
    <name type="scientific">Chitinophaga barathri</name>
    <dbReference type="NCBI Taxonomy" id="1647451"/>
    <lineage>
        <taxon>Bacteria</taxon>
        <taxon>Pseudomonadati</taxon>
        <taxon>Bacteroidota</taxon>
        <taxon>Chitinophagia</taxon>
        <taxon>Chitinophagales</taxon>
        <taxon>Chitinophagaceae</taxon>
        <taxon>Chitinophaga</taxon>
    </lineage>
</organism>
<dbReference type="InterPro" id="IPR005467">
    <property type="entry name" value="His_kinase_dom"/>
</dbReference>
<dbReference type="InterPro" id="IPR036890">
    <property type="entry name" value="HATPase_C_sf"/>
</dbReference>
<dbReference type="Gene3D" id="2.130.10.10">
    <property type="entry name" value="YVTN repeat-like/Quinoprotein amine dehydrogenase"/>
    <property type="match status" value="3"/>
</dbReference>
<evidence type="ECO:0000256" key="1">
    <source>
        <dbReference type="ARBA" id="ARBA00022553"/>
    </source>
</evidence>
<dbReference type="GO" id="GO:0046983">
    <property type="term" value="F:protein dimerization activity"/>
    <property type="evidence" value="ECO:0007669"/>
    <property type="project" value="InterPro"/>
</dbReference>